<feature type="domain" description="HTH lysR-type" evidence="5">
    <location>
        <begin position="1"/>
        <end position="60"/>
    </location>
</feature>
<reference evidence="6" key="1">
    <citation type="submission" date="2008-01" db="EMBL/GenBank/DDBJ databases">
        <title>Complete sequence of plasmid1 pCAUL01 of Caulobacter sp. K31.</title>
        <authorList>
            <consortium name="US DOE Joint Genome Institute"/>
            <person name="Copeland A."/>
            <person name="Lucas S."/>
            <person name="Lapidus A."/>
            <person name="Barry K."/>
            <person name="Glavina del Rio T."/>
            <person name="Dalin E."/>
            <person name="Tice H."/>
            <person name="Pitluck S."/>
            <person name="Bruce D."/>
            <person name="Goodwin L."/>
            <person name="Thompson L.S."/>
            <person name="Brettin T."/>
            <person name="Detter J.C."/>
            <person name="Han C."/>
            <person name="Schmutz J."/>
            <person name="Larimer F."/>
            <person name="Land M."/>
            <person name="Hauser L."/>
            <person name="Kyrpides N."/>
            <person name="Kim E."/>
            <person name="Stephens C."/>
            <person name="Richardson P."/>
        </authorList>
    </citation>
    <scope>NUCLEOTIDE SEQUENCE [LARGE SCALE GENOMIC DNA]</scope>
    <source>
        <strain evidence="6">K31</strain>
        <plasmid evidence="6">pCAUL01</plasmid>
    </source>
</reference>
<dbReference type="InterPro" id="IPR058163">
    <property type="entry name" value="LysR-type_TF_proteobact-type"/>
</dbReference>
<dbReference type="PRINTS" id="PR00039">
    <property type="entry name" value="HTHLYSR"/>
</dbReference>
<dbReference type="GO" id="GO:0006351">
    <property type="term" value="P:DNA-templated transcription"/>
    <property type="evidence" value="ECO:0007669"/>
    <property type="project" value="TreeGrafter"/>
</dbReference>
<dbReference type="PANTHER" id="PTHR30537:SF5">
    <property type="entry name" value="HTH-TYPE TRANSCRIPTIONAL ACTIVATOR TTDR-RELATED"/>
    <property type="match status" value="1"/>
</dbReference>
<dbReference type="Gene3D" id="3.40.190.290">
    <property type="match status" value="1"/>
</dbReference>
<dbReference type="AlphaFoldDB" id="B0T9A0"/>
<gene>
    <name evidence="6" type="ordered locus">Caul_5155</name>
</gene>
<organism evidence="6">
    <name type="scientific">Caulobacter sp. (strain K31)</name>
    <dbReference type="NCBI Taxonomy" id="366602"/>
    <lineage>
        <taxon>Bacteria</taxon>
        <taxon>Pseudomonadati</taxon>
        <taxon>Pseudomonadota</taxon>
        <taxon>Alphaproteobacteria</taxon>
        <taxon>Caulobacterales</taxon>
        <taxon>Caulobacteraceae</taxon>
        <taxon>Caulobacter</taxon>
    </lineage>
</organism>
<keyword evidence="4" id="KW-0804">Transcription</keyword>
<evidence type="ECO:0000256" key="1">
    <source>
        <dbReference type="ARBA" id="ARBA00009437"/>
    </source>
</evidence>
<dbReference type="PROSITE" id="PS50931">
    <property type="entry name" value="HTH_LYSR"/>
    <property type="match status" value="1"/>
</dbReference>
<proteinExistence type="inferred from homology"/>
<dbReference type="SUPFAM" id="SSF53850">
    <property type="entry name" value="Periplasmic binding protein-like II"/>
    <property type="match status" value="1"/>
</dbReference>
<evidence type="ECO:0000313" key="6">
    <source>
        <dbReference type="EMBL" id="ABZ74275.1"/>
    </source>
</evidence>
<dbReference type="EMBL" id="CP000928">
    <property type="protein sequence ID" value="ABZ74275.1"/>
    <property type="molecule type" value="Genomic_DNA"/>
</dbReference>
<dbReference type="SUPFAM" id="SSF46785">
    <property type="entry name" value="Winged helix' DNA-binding domain"/>
    <property type="match status" value="1"/>
</dbReference>
<dbReference type="InterPro" id="IPR000847">
    <property type="entry name" value="LysR_HTH_N"/>
</dbReference>
<geneLocation type="plasmid" evidence="6">
    <name>pCAUL01</name>
</geneLocation>
<dbReference type="FunFam" id="1.10.10.10:FF:000001">
    <property type="entry name" value="LysR family transcriptional regulator"/>
    <property type="match status" value="1"/>
</dbReference>
<dbReference type="KEGG" id="cak:Caul_5155"/>
<dbReference type="CDD" id="cd08422">
    <property type="entry name" value="PBP2_CrgA_like"/>
    <property type="match status" value="1"/>
</dbReference>
<dbReference type="InterPro" id="IPR036388">
    <property type="entry name" value="WH-like_DNA-bd_sf"/>
</dbReference>
<evidence type="ECO:0000256" key="3">
    <source>
        <dbReference type="ARBA" id="ARBA00023125"/>
    </source>
</evidence>
<evidence type="ECO:0000256" key="2">
    <source>
        <dbReference type="ARBA" id="ARBA00023015"/>
    </source>
</evidence>
<evidence type="ECO:0000256" key="4">
    <source>
        <dbReference type="ARBA" id="ARBA00023163"/>
    </source>
</evidence>
<protein>
    <submittedName>
        <fullName evidence="6">Transcriptional regulator, LysR family</fullName>
    </submittedName>
</protein>
<keyword evidence="3" id="KW-0238">DNA-binding</keyword>
<dbReference type="Gene3D" id="1.10.10.10">
    <property type="entry name" value="Winged helix-like DNA-binding domain superfamily/Winged helix DNA-binding domain"/>
    <property type="match status" value="1"/>
</dbReference>
<dbReference type="Pfam" id="PF03466">
    <property type="entry name" value="LysR_substrate"/>
    <property type="match status" value="1"/>
</dbReference>
<accession>B0T9A0</accession>
<dbReference type="OrthoDB" id="9813056at2"/>
<keyword evidence="6" id="KW-0614">Plasmid</keyword>
<name>B0T9A0_CAUSK</name>
<keyword evidence="2" id="KW-0805">Transcription regulation</keyword>
<dbReference type="GO" id="GO:0043565">
    <property type="term" value="F:sequence-specific DNA binding"/>
    <property type="evidence" value="ECO:0007669"/>
    <property type="project" value="TreeGrafter"/>
</dbReference>
<dbReference type="GO" id="GO:0003700">
    <property type="term" value="F:DNA-binding transcription factor activity"/>
    <property type="evidence" value="ECO:0007669"/>
    <property type="project" value="InterPro"/>
</dbReference>
<dbReference type="InterPro" id="IPR036390">
    <property type="entry name" value="WH_DNA-bd_sf"/>
</dbReference>
<evidence type="ECO:0000259" key="5">
    <source>
        <dbReference type="PROSITE" id="PS50931"/>
    </source>
</evidence>
<dbReference type="Pfam" id="PF00126">
    <property type="entry name" value="HTH_1"/>
    <property type="match status" value="1"/>
</dbReference>
<sequence length="298" mass="31663">MSDQLESLRLFVRVARKGSFSAAGRELGVPQSTASRTIAELERRVGVQLLARTTRAVTLTDAGADYLARVEPLLAALEEADHVARGTGELRGMLRVGVGTSFATRMVIPHLPAFMARHPALHLDLLMEDARQDLITEGVDVAFRFGTLTDSTATARRILAWPRMLVASPAYLARVGAPVIPADLPEHELIVGPSGGAHWSFRKDGTAASIQVEGRLRIRVSEGAVAAAVAGLGIVMASLGACRRELASGELVQVLPDWDAGSVEISAVFASGRAAKPSARALTDYLVETLSVLDRQSA</sequence>
<dbReference type="InterPro" id="IPR005119">
    <property type="entry name" value="LysR_subst-bd"/>
</dbReference>
<dbReference type="HOGENOM" id="CLU_039613_16_2_5"/>
<dbReference type="PANTHER" id="PTHR30537">
    <property type="entry name" value="HTH-TYPE TRANSCRIPTIONAL REGULATOR"/>
    <property type="match status" value="1"/>
</dbReference>
<comment type="similarity">
    <text evidence="1">Belongs to the LysR transcriptional regulatory family.</text>
</comment>